<dbReference type="AlphaFoldDB" id="A0A5C2S0M9"/>
<reference evidence="6" key="1">
    <citation type="journal article" date="2018" name="Genome Biol. Evol.">
        <title>Genomics and development of Lentinus tigrinus, a white-rot wood-decaying mushroom with dimorphic fruiting bodies.</title>
        <authorList>
            <person name="Wu B."/>
            <person name="Xu Z."/>
            <person name="Knudson A."/>
            <person name="Carlson A."/>
            <person name="Chen N."/>
            <person name="Kovaka S."/>
            <person name="LaButti K."/>
            <person name="Lipzen A."/>
            <person name="Pennachio C."/>
            <person name="Riley R."/>
            <person name="Schakwitz W."/>
            <person name="Umezawa K."/>
            <person name="Ohm R.A."/>
            <person name="Grigoriev I.V."/>
            <person name="Nagy L.G."/>
            <person name="Gibbons J."/>
            <person name="Hibbett D."/>
        </authorList>
    </citation>
    <scope>NUCLEOTIDE SEQUENCE [LARGE SCALE GENOMIC DNA]</scope>
    <source>
        <strain evidence="6">ALCF2SS1-6</strain>
    </source>
</reference>
<feature type="non-terminal residue" evidence="6">
    <location>
        <position position="1"/>
    </location>
</feature>
<evidence type="ECO:0000313" key="7">
    <source>
        <dbReference type="Proteomes" id="UP000313359"/>
    </source>
</evidence>
<sequence>AAPYSLNHGRCGHAFCGTCLLKWLFAAFSREFRHWMEQLRCPLCHAVLPSIPRSTPREISTFPFVPNRSTEEVIKSYITVLKNIADNHGPNQGTEEVCGEVKEWAEGKPSRIDWERREYYGRTWMEELFERWPLLQADGFIFRKSLVEIRL</sequence>
<dbReference type="PROSITE" id="PS50089">
    <property type="entry name" value="ZF_RING_2"/>
    <property type="match status" value="1"/>
</dbReference>
<keyword evidence="1" id="KW-0479">Metal-binding</keyword>
<evidence type="ECO:0000313" key="6">
    <source>
        <dbReference type="EMBL" id="RPD56973.1"/>
    </source>
</evidence>
<evidence type="ECO:0000256" key="3">
    <source>
        <dbReference type="ARBA" id="ARBA00022833"/>
    </source>
</evidence>
<evidence type="ECO:0000259" key="5">
    <source>
        <dbReference type="PROSITE" id="PS50089"/>
    </source>
</evidence>
<dbReference type="GO" id="GO:0008270">
    <property type="term" value="F:zinc ion binding"/>
    <property type="evidence" value="ECO:0007669"/>
    <property type="project" value="UniProtKB-KW"/>
</dbReference>
<keyword evidence="7" id="KW-1185">Reference proteome</keyword>
<dbReference type="STRING" id="1328759.A0A5C2S0M9"/>
<dbReference type="SUPFAM" id="SSF57850">
    <property type="entry name" value="RING/U-box"/>
    <property type="match status" value="1"/>
</dbReference>
<accession>A0A5C2S0M9</accession>
<evidence type="ECO:0000256" key="2">
    <source>
        <dbReference type="ARBA" id="ARBA00022771"/>
    </source>
</evidence>
<feature type="domain" description="RING-type" evidence="5">
    <location>
        <begin position="11"/>
        <end position="45"/>
    </location>
</feature>
<dbReference type="Proteomes" id="UP000313359">
    <property type="component" value="Unassembled WGS sequence"/>
</dbReference>
<dbReference type="InterPro" id="IPR001841">
    <property type="entry name" value="Znf_RING"/>
</dbReference>
<evidence type="ECO:0000256" key="4">
    <source>
        <dbReference type="PROSITE-ProRule" id="PRU00175"/>
    </source>
</evidence>
<name>A0A5C2S0M9_9APHY</name>
<proteinExistence type="predicted"/>
<organism evidence="6 7">
    <name type="scientific">Lentinus tigrinus ALCF2SS1-6</name>
    <dbReference type="NCBI Taxonomy" id="1328759"/>
    <lineage>
        <taxon>Eukaryota</taxon>
        <taxon>Fungi</taxon>
        <taxon>Dikarya</taxon>
        <taxon>Basidiomycota</taxon>
        <taxon>Agaricomycotina</taxon>
        <taxon>Agaricomycetes</taxon>
        <taxon>Polyporales</taxon>
        <taxon>Polyporaceae</taxon>
        <taxon>Lentinus</taxon>
    </lineage>
</organism>
<keyword evidence="3" id="KW-0862">Zinc</keyword>
<dbReference type="PROSITE" id="PS00518">
    <property type="entry name" value="ZF_RING_1"/>
    <property type="match status" value="1"/>
</dbReference>
<keyword evidence="2 4" id="KW-0863">Zinc-finger</keyword>
<gene>
    <name evidence="6" type="ORF">L227DRAFT_507556</name>
</gene>
<dbReference type="Gene3D" id="3.30.40.10">
    <property type="entry name" value="Zinc/RING finger domain, C3HC4 (zinc finger)"/>
    <property type="match status" value="1"/>
</dbReference>
<dbReference type="InterPro" id="IPR018957">
    <property type="entry name" value="Znf_C3HC4_RING-type"/>
</dbReference>
<dbReference type="InterPro" id="IPR017907">
    <property type="entry name" value="Znf_RING_CS"/>
</dbReference>
<dbReference type="Pfam" id="PF00097">
    <property type="entry name" value="zf-C3HC4"/>
    <property type="match status" value="1"/>
</dbReference>
<dbReference type="OrthoDB" id="6105938at2759"/>
<dbReference type="InterPro" id="IPR013083">
    <property type="entry name" value="Znf_RING/FYVE/PHD"/>
</dbReference>
<dbReference type="EMBL" id="ML122284">
    <property type="protein sequence ID" value="RPD56973.1"/>
    <property type="molecule type" value="Genomic_DNA"/>
</dbReference>
<evidence type="ECO:0000256" key="1">
    <source>
        <dbReference type="ARBA" id="ARBA00022723"/>
    </source>
</evidence>
<protein>
    <recommendedName>
        <fullName evidence="5">RING-type domain-containing protein</fullName>
    </recommendedName>
</protein>